<name>C7P136_HALMD</name>
<dbReference type="Proteomes" id="UP000001746">
    <property type="component" value="Chromosome"/>
</dbReference>
<dbReference type="STRING" id="485914.Hmuk_2946"/>
<evidence type="ECO:0000256" key="1">
    <source>
        <dbReference type="SAM" id="MobiDB-lite"/>
    </source>
</evidence>
<keyword evidence="3" id="KW-1185">Reference proteome</keyword>
<evidence type="ECO:0000313" key="3">
    <source>
        <dbReference type="Proteomes" id="UP000001746"/>
    </source>
</evidence>
<evidence type="ECO:0000313" key="2">
    <source>
        <dbReference type="EMBL" id="ACV49051.1"/>
    </source>
</evidence>
<dbReference type="EMBL" id="CP001688">
    <property type="protein sequence ID" value="ACV49051.1"/>
    <property type="molecule type" value="Genomic_DNA"/>
</dbReference>
<feature type="region of interest" description="Disordered" evidence="1">
    <location>
        <begin position="54"/>
        <end position="78"/>
    </location>
</feature>
<proteinExistence type="predicted"/>
<dbReference type="KEGG" id="hmu:Hmuk_2946"/>
<sequence>MIHEKHDTDTDAQLDLTELTELLRSLAGPTPRSERYQIADPDRPVVYVFERQPGQPLEHVATEPADRNDSARPERGAR</sequence>
<organism evidence="2 3">
    <name type="scientific">Halomicrobium mukohataei (strain ATCC 700874 / DSM 12286 / JCM 9738 / NCIMB 13541)</name>
    <name type="common">Haloarcula mukohataei</name>
    <dbReference type="NCBI Taxonomy" id="485914"/>
    <lineage>
        <taxon>Archaea</taxon>
        <taxon>Methanobacteriati</taxon>
        <taxon>Methanobacteriota</taxon>
        <taxon>Stenosarchaea group</taxon>
        <taxon>Halobacteria</taxon>
        <taxon>Halobacteriales</taxon>
        <taxon>Haloarculaceae</taxon>
        <taxon>Halomicrobium</taxon>
    </lineage>
</organism>
<gene>
    <name evidence="2" type="ordered locus">Hmuk_2946</name>
</gene>
<reference evidence="2 3" key="1">
    <citation type="journal article" date="2009" name="Stand. Genomic Sci.">
        <title>Complete genome sequence of Halomicrobium mukohataei type strain (arg-2).</title>
        <authorList>
            <person name="Tindall B.J."/>
            <person name="Schneider S."/>
            <person name="Lapidus A."/>
            <person name="Copeland A."/>
            <person name="Glavina Del Rio T."/>
            <person name="Nolan M."/>
            <person name="Lucas S."/>
            <person name="Chen F."/>
            <person name="Tice H."/>
            <person name="Cheng J.F."/>
            <person name="Saunders E."/>
            <person name="Bruce D."/>
            <person name="Goodwin L."/>
            <person name="Pitluck S."/>
            <person name="Mikhailova N."/>
            <person name="Pati A."/>
            <person name="Ivanova N."/>
            <person name="Mavrommatis K."/>
            <person name="Chen A."/>
            <person name="Palaniappan K."/>
            <person name="Chain P."/>
            <person name="Land M."/>
            <person name="Hauser L."/>
            <person name="Chang Y.J."/>
            <person name="Jeffries C.D."/>
            <person name="Brettin T."/>
            <person name="Han C."/>
            <person name="Rohde M."/>
            <person name="Goker M."/>
            <person name="Bristow J."/>
            <person name="Eisen J.A."/>
            <person name="Markowitz V."/>
            <person name="Hugenholtz P."/>
            <person name="Klenk H.P."/>
            <person name="Kyrpides N.C."/>
            <person name="Detter J.C."/>
        </authorList>
    </citation>
    <scope>NUCLEOTIDE SEQUENCE [LARGE SCALE GENOMIC DNA]</scope>
    <source>
        <strain evidence="3">ATCC 700874 / DSM 12286 / JCM 9738 / NCIMB 13541</strain>
    </source>
</reference>
<protein>
    <submittedName>
        <fullName evidence="2">Uncharacterized protein</fullName>
    </submittedName>
</protein>
<accession>C7P136</accession>
<dbReference type="HOGENOM" id="CLU_2613490_0_0_2"/>
<feature type="compositionally biased region" description="Basic and acidic residues" evidence="1">
    <location>
        <begin position="60"/>
        <end position="78"/>
    </location>
</feature>
<dbReference type="AlphaFoldDB" id="C7P136"/>